<dbReference type="EMBL" id="VSWC01000132">
    <property type="protein sequence ID" value="KAA1079760.1"/>
    <property type="molecule type" value="Genomic_DNA"/>
</dbReference>
<proteinExistence type="predicted"/>
<feature type="compositionally biased region" description="Basic and acidic residues" evidence="1">
    <location>
        <begin position="7"/>
        <end position="26"/>
    </location>
</feature>
<feature type="region of interest" description="Disordered" evidence="1">
    <location>
        <begin position="1"/>
        <end position="64"/>
    </location>
</feature>
<comment type="caution">
    <text evidence="2">The sequence shown here is derived from an EMBL/GenBank/DDBJ whole genome shotgun (WGS) entry which is preliminary data.</text>
</comment>
<keyword evidence="3" id="KW-1185">Reference proteome</keyword>
<organism evidence="2 3">
    <name type="scientific">Puccinia graminis f. sp. tritici</name>
    <dbReference type="NCBI Taxonomy" id="56615"/>
    <lineage>
        <taxon>Eukaryota</taxon>
        <taxon>Fungi</taxon>
        <taxon>Dikarya</taxon>
        <taxon>Basidiomycota</taxon>
        <taxon>Pucciniomycotina</taxon>
        <taxon>Pucciniomycetes</taxon>
        <taxon>Pucciniales</taxon>
        <taxon>Pucciniaceae</taxon>
        <taxon>Puccinia</taxon>
    </lineage>
</organism>
<evidence type="ECO:0000313" key="2">
    <source>
        <dbReference type="EMBL" id="KAA1079760.1"/>
    </source>
</evidence>
<dbReference type="OrthoDB" id="10436264at2759"/>
<evidence type="ECO:0000256" key="1">
    <source>
        <dbReference type="SAM" id="MobiDB-lite"/>
    </source>
</evidence>
<dbReference type="Proteomes" id="UP000324748">
    <property type="component" value="Unassembled WGS sequence"/>
</dbReference>
<accession>A0A5B0MVC8</accession>
<sequence>MMAEVDIASHDLMTKETSRTEPKQESTSHTLSVPAPMRIKASSDPEHQTTKTIPLKHQQTLRAR</sequence>
<gene>
    <name evidence="2" type="ORF">PGT21_023374</name>
</gene>
<name>A0A5B0MVC8_PUCGR</name>
<dbReference type="AlphaFoldDB" id="A0A5B0MVC8"/>
<reference evidence="2 3" key="1">
    <citation type="submission" date="2019-05" db="EMBL/GenBank/DDBJ databases">
        <title>Emergence of the Ug99 lineage of the wheat stem rust pathogen through somatic hybridization.</title>
        <authorList>
            <person name="Li F."/>
            <person name="Upadhyaya N.M."/>
            <person name="Sperschneider J."/>
            <person name="Matny O."/>
            <person name="Nguyen-Phuc H."/>
            <person name="Mago R."/>
            <person name="Raley C."/>
            <person name="Miller M.E."/>
            <person name="Silverstein K.A.T."/>
            <person name="Henningsen E."/>
            <person name="Hirsch C.D."/>
            <person name="Visser B."/>
            <person name="Pretorius Z.A."/>
            <person name="Steffenson B.J."/>
            <person name="Schwessinger B."/>
            <person name="Dodds P.N."/>
            <person name="Figueroa M."/>
        </authorList>
    </citation>
    <scope>NUCLEOTIDE SEQUENCE [LARGE SCALE GENOMIC DNA]</scope>
    <source>
        <strain evidence="2">21-0</strain>
    </source>
</reference>
<evidence type="ECO:0000313" key="3">
    <source>
        <dbReference type="Proteomes" id="UP000324748"/>
    </source>
</evidence>
<protein>
    <submittedName>
        <fullName evidence="2">Uncharacterized protein</fullName>
    </submittedName>
</protein>